<dbReference type="Pfam" id="PF03781">
    <property type="entry name" value="FGE-sulfatase"/>
    <property type="match status" value="1"/>
</dbReference>
<dbReference type="InterPro" id="IPR005532">
    <property type="entry name" value="SUMF_dom"/>
</dbReference>
<dbReference type="SUPFAM" id="SSF56436">
    <property type="entry name" value="C-type lectin-like"/>
    <property type="match status" value="1"/>
</dbReference>
<evidence type="ECO:0000259" key="1">
    <source>
        <dbReference type="Pfam" id="PF03781"/>
    </source>
</evidence>
<dbReference type="PROSITE" id="PS51257">
    <property type="entry name" value="PROKAR_LIPOPROTEIN"/>
    <property type="match status" value="1"/>
</dbReference>
<dbReference type="Gene3D" id="3.90.1580.10">
    <property type="entry name" value="paralog of FGE (formylglycine-generating enzyme)"/>
    <property type="match status" value="1"/>
</dbReference>
<name>A0A1U7PUB3_9FLAO</name>
<dbReference type="PANTHER" id="PTHR23150">
    <property type="entry name" value="SULFATASE MODIFYING FACTOR 1, 2"/>
    <property type="match status" value="1"/>
</dbReference>
<reference evidence="3" key="1">
    <citation type="submission" date="2016-10" db="EMBL/GenBank/DDBJ databases">
        <authorList>
            <person name="Varghese N."/>
            <person name="Submissions S."/>
        </authorList>
    </citation>
    <scope>NUCLEOTIDE SEQUENCE [LARGE SCALE GENOMIC DNA]</scope>
    <source>
        <strain evidence="3">DSM 19482</strain>
    </source>
</reference>
<evidence type="ECO:0000313" key="2">
    <source>
        <dbReference type="EMBL" id="SIT95573.1"/>
    </source>
</evidence>
<accession>A0A1U7PUB3</accession>
<sequence length="278" mass="31684">MRVFVIICAVILNLGLASCSESPKSHQSTSVADHQLEFISSSKKMMKIDSGSYRAFIGKDSNNIIKVKSFYIDNSPVTNAEYLTFLKANPQWTRSKVLRLYADSTYLKHWKGDYQLPEKINPDAPVTNVSWFAAEAYAKSVGKRLPTIEEWEYVGLADRSSKNASDKPHFTDFILREYQQRKSNMNKVVRQGEPNFYGVYDMYGMVWEWTYDFNSVMMSGESRKDNTTNESLFCAGGAITASDLRNYAAFVRYALRGSIKANNCLNNLGFRCARDFKN</sequence>
<dbReference type="InterPro" id="IPR042095">
    <property type="entry name" value="SUMF_sf"/>
</dbReference>
<gene>
    <name evidence="2" type="ORF">SAMN05660493_00220</name>
</gene>
<dbReference type="Proteomes" id="UP000187261">
    <property type="component" value="Unassembled WGS sequence"/>
</dbReference>
<proteinExistence type="predicted"/>
<dbReference type="OrthoDB" id="9768004at2"/>
<protein>
    <submittedName>
        <fullName evidence="2">Formylglycine-generating enzyme, required for sulfatase activity, contains SUMF1/FGE domain</fullName>
    </submittedName>
</protein>
<dbReference type="PANTHER" id="PTHR23150:SF19">
    <property type="entry name" value="FORMYLGLYCINE-GENERATING ENZYME"/>
    <property type="match status" value="1"/>
</dbReference>
<keyword evidence="3" id="KW-1185">Reference proteome</keyword>
<feature type="domain" description="Sulfatase-modifying factor enzyme-like" evidence="1">
    <location>
        <begin position="65"/>
        <end position="274"/>
    </location>
</feature>
<dbReference type="RefSeq" id="WP_076781641.1">
    <property type="nucleotide sequence ID" value="NZ_FTPU01000002.1"/>
</dbReference>
<dbReference type="EMBL" id="FTPU01000002">
    <property type="protein sequence ID" value="SIT95573.1"/>
    <property type="molecule type" value="Genomic_DNA"/>
</dbReference>
<dbReference type="STRING" id="1121284.SAMN05660493_00220"/>
<organism evidence="2 3">
    <name type="scientific">Epilithonimonas bovis DSM 19482</name>
    <dbReference type="NCBI Taxonomy" id="1121284"/>
    <lineage>
        <taxon>Bacteria</taxon>
        <taxon>Pseudomonadati</taxon>
        <taxon>Bacteroidota</taxon>
        <taxon>Flavobacteriia</taxon>
        <taxon>Flavobacteriales</taxon>
        <taxon>Weeksellaceae</taxon>
        <taxon>Chryseobacterium group</taxon>
        <taxon>Epilithonimonas</taxon>
    </lineage>
</organism>
<evidence type="ECO:0000313" key="3">
    <source>
        <dbReference type="Proteomes" id="UP000187261"/>
    </source>
</evidence>
<dbReference type="AlphaFoldDB" id="A0A1U7PUB3"/>
<dbReference type="GO" id="GO:0120147">
    <property type="term" value="F:formylglycine-generating oxidase activity"/>
    <property type="evidence" value="ECO:0007669"/>
    <property type="project" value="TreeGrafter"/>
</dbReference>
<dbReference type="InterPro" id="IPR051043">
    <property type="entry name" value="Sulfatase_Mod_Factor_Kinase"/>
</dbReference>
<dbReference type="InterPro" id="IPR016187">
    <property type="entry name" value="CTDL_fold"/>
</dbReference>